<keyword evidence="1" id="KW-0472">Membrane</keyword>
<sequence length="132" mass="14540">MPNTPIALRIVPSRLALAVHLLLVLVVTGLALWFAPAWVASLAIVSLAGVLVIEGRRRPRGELRGSPRPAGETSWRWREGAAASWRPVALRCDYLGPWLIGLRLDGRRLWLWPDSSDAASLRALRRALVALP</sequence>
<dbReference type="RefSeq" id="WP_282723809.1">
    <property type="nucleotide sequence ID" value="NZ_JASCQO010000055.1"/>
</dbReference>
<evidence type="ECO:0000256" key="1">
    <source>
        <dbReference type="SAM" id="Phobius"/>
    </source>
</evidence>
<accession>A0ABT6VQY4</accession>
<dbReference type="EMBL" id="JASCQO010000055">
    <property type="protein sequence ID" value="MDI5936401.1"/>
    <property type="molecule type" value="Genomic_DNA"/>
</dbReference>
<name>A0ABT6VQY4_9GAMM</name>
<protein>
    <recommendedName>
        <fullName evidence="4">Toxin CptA</fullName>
    </recommendedName>
</protein>
<keyword evidence="1" id="KW-1133">Transmembrane helix</keyword>
<organism evidence="2 3">
    <name type="scientific">Halomonas kalidii</name>
    <dbReference type="NCBI Taxonomy" id="3043293"/>
    <lineage>
        <taxon>Bacteria</taxon>
        <taxon>Pseudomonadati</taxon>
        <taxon>Pseudomonadota</taxon>
        <taxon>Gammaproteobacteria</taxon>
        <taxon>Oceanospirillales</taxon>
        <taxon>Halomonadaceae</taxon>
        <taxon>Halomonas</taxon>
    </lineage>
</organism>
<evidence type="ECO:0000313" key="3">
    <source>
        <dbReference type="Proteomes" id="UP001244242"/>
    </source>
</evidence>
<proteinExistence type="predicted"/>
<dbReference type="Proteomes" id="UP001244242">
    <property type="component" value="Unassembled WGS sequence"/>
</dbReference>
<evidence type="ECO:0000313" key="2">
    <source>
        <dbReference type="EMBL" id="MDI5936401.1"/>
    </source>
</evidence>
<dbReference type="InterPro" id="IPR009883">
    <property type="entry name" value="YgfX"/>
</dbReference>
<reference evidence="2 3" key="1">
    <citation type="submission" date="2023-04" db="EMBL/GenBank/DDBJ databases">
        <title>Halomonas strains isolated from rhizosphere soil.</title>
        <authorList>
            <person name="Xu L."/>
            <person name="Sun J.-Q."/>
        </authorList>
    </citation>
    <scope>NUCLEOTIDE SEQUENCE [LARGE SCALE GENOMIC DNA]</scope>
    <source>
        <strain evidence="2 3">LN1S58</strain>
    </source>
</reference>
<gene>
    <name evidence="2" type="ORF">QLQ84_21660</name>
</gene>
<dbReference type="Pfam" id="PF07254">
    <property type="entry name" value="Cpta_toxin"/>
    <property type="match status" value="1"/>
</dbReference>
<keyword evidence="1" id="KW-0812">Transmembrane</keyword>
<comment type="caution">
    <text evidence="2">The sequence shown here is derived from an EMBL/GenBank/DDBJ whole genome shotgun (WGS) entry which is preliminary data.</text>
</comment>
<feature type="transmembrane region" description="Helical" evidence="1">
    <location>
        <begin position="20"/>
        <end position="53"/>
    </location>
</feature>
<evidence type="ECO:0008006" key="4">
    <source>
        <dbReference type="Google" id="ProtNLM"/>
    </source>
</evidence>
<keyword evidence="3" id="KW-1185">Reference proteome</keyword>